<sequence length="1338" mass="146444">MGLLIAKQEAERLDVETSHNKAMEFIQIHRPDYLGNGEVLGLEIGPSKRKGRKGAGGLFDISADSTPSESDRGEENEDDQANGAFINACKKGRYWQVEFLALRNIDFIDTRDTQGCTGLYRAAEMGHERVVKTLVNRHHASVDLANKFGWTPLLAAVFHGHVRVIESLLKAGASVGCEDLYGCGVLHFASSSPKLYITDFVSRRDRAKRRKVRQREYARHLMFVSMKQASQKAADADAEAKARLPKKRRGRWTKAAIHKIQEIRERIILGDDAGTSIGAKDGYLNQLRDLAEREKQRTQSQGAGSRRSGPSSSNSRPETAETPLHDLFADMANLSTEQQARQLWVYYPNRIELIVVDRLITLGRFGRRQKVSKRDFIDKVDKKGRTPLSYAATYGHEYIASRLLYEGAQIDSMDRQGRTPLMHAVSNQHLGVVEVLLNSKADVNASDITFKSPLHLALETKNSTMAEILLSYSADVNAFDASGKTPLMIAMDQKASALFNQVLLYNPSLDALDERGWNVLIYAVRSNLLEALSPVLKRLSQEEMKSVTRWQDPRGYVALHHAVEMGKLEEVNTLRNMDPETVLLTDCLGNTPLHVAAICGNMEILNSLATHVDDLDIQNSMGESPLQCAAHSGHIACVVALLSPQRHLLPANADHIDSRGKTLLMHACNSGSTALVRMILLNASSTNRNVAFGQAKVNAQDAKGVTALMVACMEGSWALISPLALAGANILSTDNDGWAALHFACDAGEVLCASSVLDLGEALTGRRHGSTLRGLPLCIDAVLNQRDKQGWTPLMHAASKGYIDCVQMLLDRRADVNVKAYSGHNALAIAKSSHHDVVIEALVDTIRCRSGELVTGGAICRGVRSPDSREEDGIPNAYGHFMITILQACDLFVEGISGDRLNVYACMLFCPSRADGISIAFTSCCIKPYGGANSHSRQHPSVMAKAQGFMGGKASAPVPSPGAATLSGVASWHETFRFDTRYIDHDGWLTVELYAVDASDPASLTFDGVVGLSDEVKIRHDLAVNDQFAKVPPEKRVEAITTQSTRSNRVDDSEGHGDGVRKASSAEQTMADSMMNRRRLAMLNARLQLSLGKLADVPENPIPADQGHIPLGFVFLPFAHLREATLSADPVRIDRPLRANVRGRVAFDVDFRPRLWSSATDRQRELDDPYFASQGVVSMRAAALDGRLPTPRPEHVASSDHFGSLDNPSVTTIPWGTLQNSPHAAGRASKAARSAISSMSPHSSPHSMNEPKRHVSITEVKSAWSDVAGSRRSIIRRLASMQKAVGKYFLRKGNSDVKNMNAGKKHTGDSLEELERARKAKRATIYAIKDAFHPKTAG</sequence>
<dbReference type="Pfam" id="PF00023">
    <property type="entry name" value="Ank"/>
    <property type="match status" value="1"/>
</dbReference>
<protein>
    <submittedName>
        <fullName evidence="5">Ankyrin Repeat</fullName>
    </submittedName>
</protein>
<organism evidence="5 6">
    <name type="scientific">Perkinsus olseni</name>
    <name type="common">Perkinsus atlanticus</name>
    <dbReference type="NCBI Taxonomy" id="32597"/>
    <lineage>
        <taxon>Eukaryota</taxon>
        <taxon>Sar</taxon>
        <taxon>Alveolata</taxon>
        <taxon>Perkinsozoa</taxon>
        <taxon>Perkinsea</taxon>
        <taxon>Perkinsida</taxon>
        <taxon>Perkinsidae</taxon>
        <taxon>Perkinsus</taxon>
    </lineage>
</organism>
<feature type="repeat" description="ANK" evidence="3">
    <location>
        <begin position="148"/>
        <end position="180"/>
    </location>
</feature>
<gene>
    <name evidence="5" type="primary">ANKRD42_4</name>
    <name evidence="5" type="ORF">FOZ60_011887</name>
</gene>
<dbReference type="PANTHER" id="PTHR24123:SF33">
    <property type="entry name" value="PROTEIN HOS4"/>
    <property type="match status" value="1"/>
</dbReference>
<feature type="repeat" description="ANK" evidence="3">
    <location>
        <begin position="789"/>
        <end position="821"/>
    </location>
</feature>
<dbReference type="Proteomes" id="UP000541610">
    <property type="component" value="Unassembled WGS sequence"/>
</dbReference>
<dbReference type="Pfam" id="PF12796">
    <property type="entry name" value="Ank_2"/>
    <property type="match status" value="4"/>
</dbReference>
<feature type="repeat" description="ANK" evidence="3">
    <location>
        <begin position="588"/>
        <end position="620"/>
    </location>
</feature>
<dbReference type="OrthoDB" id="194358at2759"/>
<evidence type="ECO:0000256" key="2">
    <source>
        <dbReference type="ARBA" id="ARBA00023043"/>
    </source>
</evidence>
<feature type="region of interest" description="Disordered" evidence="4">
    <location>
        <begin position="1035"/>
        <end position="1068"/>
    </location>
</feature>
<feature type="region of interest" description="Disordered" evidence="4">
    <location>
        <begin position="293"/>
        <end position="320"/>
    </location>
</feature>
<accession>A0A7J6PAB2</accession>
<dbReference type="PROSITE" id="PS50297">
    <property type="entry name" value="ANK_REP_REGION"/>
    <property type="match status" value="6"/>
</dbReference>
<dbReference type="InterPro" id="IPR002110">
    <property type="entry name" value="Ankyrin_rpt"/>
</dbReference>
<feature type="repeat" description="ANK" evidence="3">
    <location>
        <begin position="703"/>
        <end position="735"/>
    </location>
</feature>
<dbReference type="InterPro" id="IPR036770">
    <property type="entry name" value="Ankyrin_rpt-contain_sf"/>
</dbReference>
<feature type="repeat" description="ANK" evidence="3">
    <location>
        <begin position="383"/>
        <end position="415"/>
    </location>
</feature>
<dbReference type="InterPro" id="IPR051165">
    <property type="entry name" value="Multifunctional_ANK_Repeat"/>
</dbReference>
<feature type="compositionally biased region" description="Low complexity" evidence="4">
    <location>
        <begin position="298"/>
        <end position="316"/>
    </location>
</feature>
<dbReference type="EMBL" id="JABANP010000050">
    <property type="protein sequence ID" value="KAF4693103.1"/>
    <property type="molecule type" value="Genomic_DNA"/>
</dbReference>
<name>A0A7J6PAB2_PEROL</name>
<feature type="region of interest" description="Disordered" evidence="4">
    <location>
        <begin position="46"/>
        <end position="81"/>
    </location>
</feature>
<dbReference type="SMART" id="SM00248">
    <property type="entry name" value="ANK"/>
    <property type="match status" value="14"/>
</dbReference>
<dbReference type="PANTHER" id="PTHR24123">
    <property type="entry name" value="ANKYRIN REPEAT-CONTAINING"/>
    <property type="match status" value="1"/>
</dbReference>
<dbReference type="PRINTS" id="PR01415">
    <property type="entry name" value="ANKYRIN"/>
</dbReference>
<evidence type="ECO:0000313" key="5">
    <source>
        <dbReference type="EMBL" id="KAF4693103.1"/>
    </source>
</evidence>
<dbReference type="PROSITE" id="PS50088">
    <property type="entry name" value="ANK_REPEAT"/>
    <property type="match status" value="7"/>
</dbReference>
<keyword evidence="2 3" id="KW-0040">ANK repeat</keyword>
<feature type="repeat" description="ANK" evidence="3">
    <location>
        <begin position="449"/>
        <end position="481"/>
    </location>
</feature>
<evidence type="ECO:0000313" key="6">
    <source>
        <dbReference type="Proteomes" id="UP000541610"/>
    </source>
</evidence>
<feature type="compositionally biased region" description="Basic and acidic residues" evidence="4">
    <location>
        <begin position="1048"/>
        <end position="1061"/>
    </location>
</feature>
<keyword evidence="1" id="KW-0677">Repeat</keyword>
<feature type="repeat" description="ANK" evidence="3">
    <location>
        <begin position="416"/>
        <end position="448"/>
    </location>
</feature>
<evidence type="ECO:0000256" key="1">
    <source>
        <dbReference type="ARBA" id="ARBA00022737"/>
    </source>
</evidence>
<proteinExistence type="predicted"/>
<dbReference type="Gene3D" id="1.25.40.20">
    <property type="entry name" value="Ankyrin repeat-containing domain"/>
    <property type="match status" value="5"/>
</dbReference>
<comment type="caution">
    <text evidence="5">The sequence shown here is derived from an EMBL/GenBank/DDBJ whole genome shotgun (WGS) entry which is preliminary data.</text>
</comment>
<dbReference type="SUPFAM" id="SSF48403">
    <property type="entry name" value="Ankyrin repeat"/>
    <property type="match status" value="3"/>
</dbReference>
<reference evidence="5 6" key="1">
    <citation type="submission" date="2020-04" db="EMBL/GenBank/DDBJ databases">
        <title>Perkinsus olseni comparative genomics.</title>
        <authorList>
            <person name="Bogema D.R."/>
        </authorList>
    </citation>
    <scope>NUCLEOTIDE SEQUENCE [LARGE SCALE GENOMIC DNA]</scope>
    <source>
        <strain evidence="5">00978-12</strain>
    </source>
</reference>
<feature type="region of interest" description="Disordered" evidence="4">
    <location>
        <begin position="1217"/>
        <end position="1251"/>
    </location>
</feature>
<evidence type="ECO:0000256" key="3">
    <source>
        <dbReference type="PROSITE-ProRule" id="PRU00023"/>
    </source>
</evidence>
<evidence type="ECO:0000256" key="4">
    <source>
        <dbReference type="SAM" id="MobiDB-lite"/>
    </source>
</evidence>
<feature type="compositionally biased region" description="Low complexity" evidence="4">
    <location>
        <begin position="1221"/>
        <end position="1248"/>
    </location>
</feature>